<dbReference type="PANTHER" id="PTHR45586:SF1">
    <property type="entry name" value="LIPOPOLYSACCHARIDE ASSEMBLY PROTEIN B"/>
    <property type="match status" value="1"/>
</dbReference>
<protein>
    <submittedName>
        <fullName evidence="5">Uncharacterized protein</fullName>
    </submittedName>
</protein>
<name>A0A023BUY5_9FLAO</name>
<feature type="chain" id="PRO_5001515782" evidence="4">
    <location>
        <begin position="22"/>
        <end position="691"/>
    </location>
</feature>
<gene>
    <name evidence="5" type="ORF">ATO12_16760</name>
</gene>
<organism evidence="5 6">
    <name type="scientific">Aquimarina atlantica</name>
    <dbReference type="NCBI Taxonomy" id="1317122"/>
    <lineage>
        <taxon>Bacteria</taxon>
        <taxon>Pseudomonadati</taxon>
        <taxon>Bacteroidota</taxon>
        <taxon>Flavobacteriia</taxon>
        <taxon>Flavobacteriales</taxon>
        <taxon>Flavobacteriaceae</taxon>
        <taxon>Aquimarina</taxon>
    </lineage>
</organism>
<dbReference type="Pfam" id="PF14559">
    <property type="entry name" value="TPR_19"/>
    <property type="match status" value="1"/>
</dbReference>
<dbReference type="AlphaFoldDB" id="A0A023BUY5"/>
<dbReference type="InterPro" id="IPR019734">
    <property type="entry name" value="TPR_rpt"/>
</dbReference>
<dbReference type="PANTHER" id="PTHR45586">
    <property type="entry name" value="TPR REPEAT-CONTAINING PROTEIN PA4667"/>
    <property type="match status" value="1"/>
</dbReference>
<comment type="caution">
    <text evidence="5">The sequence shown here is derived from an EMBL/GenBank/DDBJ whole genome shotgun (WGS) entry which is preliminary data.</text>
</comment>
<proteinExistence type="predicted"/>
<accession>A0A023BUY5</accession>
<keyword evidence="2 3" id="KW-0802">TPR repeat</keyword>
<evidence type="ECO:0000256" key="1">
    <source>
        <dbReference type="ARBA" id="ARBA00022737"/>
    </source>
</evidence>
<dbReference type="Gene3D" id="1.25.40.10">
    <property type="entry name" value="Tetratricopeptide repeat domain"/>
    <property type="match status" value="2"/>
</dbReference>
<evidence type="ECO:0000256" key="3">
    <source>
        <dbReference type="PROSITE-ProRule" id="PRU00339"/>
    </source>
</evidence>
<evidence type="ECO:0000256" key="4">
    <source>
        <dbReference type="SAM" id="SignalP"/>
    </source>
</evidence>
<keyword evidence="1" id="KW-0677">Repeat</keyword>
<evidence type="ECO:0000256" key="2">
    <source>
        <dbReference type="ARBA" id="ARBA00022803"/>
    </source>
</evidence>
<dbReference type="eggNOG" id="COG0457">
    <property type="taxonomic scope" value="Bacteria"/>
</dbReference>
<dbReference type="OrthoDB" id="919555at2"/>
<dbReference type="PROSITE" id="PS50005">
    <property type="entry name" value="TPR"/>
    <property type="match status" value="1"/>
</dbReference>
<dbReference type="SUPFAM" id="SSF48452">
    <property type="entry name" value="TPR-like"/>
    <property type="match status" value="2"/>
</dbReference>
<keyword evidence="4" id="KW-0732">Signal</keyword>
<dbReference type="InterPro" id="IPR011990">
    <property type="entry name" value="TPR-like_helical_dom_sf"/>
</dbReference>
<feature type="repeat" description="TPR" evidence="3">
    <location>
        <begin position="20"/>
        <end position="53"/>
    </location>
</feature>
<dbReference type="SMART" id="SM00028">
    <property type="entry name" value="TPR"/>
    <property type="match status" value="6"/>
</dbReference>
<evidence type="ECO:0000313" key="6">
    <source>
        <dbReference type="Proteomes" id="UP000023541"/>
    </source>
</evidence>
<evidence type="ECO:0000313" key="5">
    <source>
        <dbReference type="EMBL" id="EZH73588.1"/>
    </source>
</evidence>
<feature type="signal peptide" evidence="4">
    <location>
        <begin position="1"/>
        <end position="21"/>
    </location>
</feature>
<keyword evidence="6" id="KW-1185">Reference proteome</keyword>
<dbReference type="Proteomes" id="UP000023541">
    <property type="component" value="Unassembled WGS sequence"/>
</dbReference>
<dbReference type="Pfam" id="PF13432">
    <property type="entry name" value="TPR_16"/>
    <property type="match status" value="1"/>
</dbReference>
<dbReference type="InterPro" id="IPR051012">
    <property type="entry name" value="CellSynth/LPSAsmb/PSIAsmb"/>
</dbReference>
<sequence length="691" mass="79668">MHLKSFFISLLFLFSFSLLFAQDMQEGFTYLETGNYDKAKSFFDTILKQYPDNKTARLCYGRAVGLLGDSQQAVSIFTELKKEYPNDFEIKLNYAESLLWDSQFTKAETFYEKLIKEDSTSFPAVLGYANTLSNLKKYKNALKMVNNALQLQEGNPNALLSRKFIRLGYANTIAQDKKYDEAIALLDQNLVDYPNDKDTQLNKANLYLMTNDLDNAEKAYTALAVNPKDSIVSLNGLALVAHKKYKEKNALGIARMALHKVEKFKEDKELYLSTRERYIQALLWNRKFTAAKEDIARLQQLYPDHPRVLALRATHGMYTSNFKTSLQQYDAILEKDKGSFDGNLGIANAYRAVGEDMKSYTYTFKTLEYYPKQQDAEKLIKTLKKSHTPFIEEKTAFTFDNGDNEAVNITVKTEIPLSAKFKSEIQYDYRTTKNTVTKNEATSHDFWLGALYTFNGRVALQSKIGITNADGFTTEYTELVAEAVVKTKPFKLQNLDVGYKRELQNFNADLLNREIVMNNYFLNYNLSTNFNLGWYTQYIYTSQTDDNSRNLLFTSLYYTALQRPVLKVGINYQYLSFKNQVPAIYFSPARFNLGELFAEVVSDPQKKWFYNASAALGRQFVEDDPGSSTFRAEGKFGYRFSERFKADVYGKYSNIASATAAGFEYIEFGFRLKWYFLRKPIFDKKIMELQK</sequence>
<reference evidence="5 6" key="1">
    <citation type="submission" date="2014-04" db="EMBL/GenBank/DDBJ databases">
        <title>Aquimarina sp. 22II-S11-z7 Genome Sequencing.</title>
        <authorList>
            <person name="Lai Q."/>
        </authorList>
    </citation>
    <scope>NUCLEOTIDE SEQUENCE [LARGE SCALE GENOMIC DNA]</scope>
    <source>
        <strain evidence="5 6">22II-S11-z7</strain>
    </source>
</reference>
<dbReference type="EMBL" id="AQRA01000005">
    <property type="protein sequence ID" value="EZH73588.1"/>
    <property type="molecule type" value="Genomic_DNA"/>
</dbReference>
<dbReference type="STRING" id="1317122.ATO12_16760"/>